<keyword evidence="1" id="KW-0732">Signal</keyword>
<dbReference type="Proteomes" id="UP001596036">
    <property type="component" value="Unassembled WGS sequence"/>
</dbReference>
<evidence type="ECO:0000256" key="1">
    <source>
        <dbReference type="SAM" id="SignalP"/>
    </source>
</evidence>
<dbReference type="EMBL" id="JBHSNM010000002">
    <property type="protein sequence ID" value="MFC5570449.1"/>
    <property type="molecule type" value="Genomic_DNA"/>
</dbReference>
<accession>A0ABW0SNH1</accession>
<sequence>MPALPSSICPAPARIRAVAATLLLLAAAACVPGSSAPEAGPDSPVAAVQQLVDDLRRDDLAAYARHAVPEPLHARLATAWDQGRTLWPLSELPLDQKFQGFLAALSAPRSEQTLLAAYRRQFAGAQKEIRDAATTLGLFTVQYVANEGSYSDEERDHYRQLIGALSRWGQRAPLADPARARQVLPQITLAARTTGLGGPDGLHRAGMEASLQRLGPFFVRVEHALAAYGLDFDAALAGMRVTLAEQTGDQARVRIEYTLAGEPIDALVRVERRGGRWYLSDLLRRAETEAGAATLAGGSGGPPSRTPARR</sequence>
<evidence type="ECO:0000313" key="2">
    <source>
        <dbReference type="EMBL" id="MFC5570449.1"/>
    </source>
</evidence>
<comment type="caution">
    <text evidence="2">The sequence shown here is derived from an EMBL/GenBank/DDBJ whole genome shotgun (WGS) entry which is preliminary data.</text>
</comment>
<evidence type="ECO:0008006" key="4">
    <source>
        <dbReference type="Google" id="ProtNLM"/>
    </source>
</evidence>
<reference evidence="3" key="1">
    <citation type="journal article" date="2019" name="Int. J. Syst. Evol. Microbiol.">
        <title>The Global Catalogue of Microorganisms (GCM) 10K type strain sequencing project: providing services to taxonomists for standard genome sequencing and annotation.</title>
        <authorList>
            <consortium name="The Broad Institute Genomics Platform"/>
            <consortium name="The Broad Institute Genome Sequencing Center for Infectious Disease"/>
            <person name="Wu L."/>
            <person name="Ma J."/>
        </authorList>
    </citation>
    <scope>NUCLEOTIDE SEQUENCE [LARGE SCALE GENOMIC DNA]</scope>
    <source>
        <strain evidence="3">KACC 11407</strain>
    </source>
</reference>
<dbReference type="RefSeq" id="WP_386754823.1">
    <property type="nucleotide sequence ID" value="NZ_JBHSNM010000002.1"/>
</dbReference>
<protein>
    <recommendedName>
        <fullName evidence="4">DUF3828 domain-containing protein</fullName>
    </recommendedName>
</protein>
<evidence type="ECO:0000313" key="3">
    <source>
        <dbReference type="Proteomes" id="UP001596036"/>
    </source>
</evidence>
<organism evidence="2 3">
    <name type="scientific">Lysobacter yangpyeongensis</name>
    <dbReference type="NCBI Taxonomy" id="346182"/>
    <lineage>
        <taxon>Bacteria</taxon>
        <taxon>Pseudomonadati</taxon>
        <taxon>Pseudomonadota</taxon>
        <taxon>Gammaproteobacteria</taxon>
        <taxon>Lysobacterales</taxon>
        <taxon>Lysobacteraceae</taxon>
        <taxon>Lysobacter</taxon>
    </lineage>
</organism>
<feature type="signal peptide" evidence="1">
    <location>
        <begin position="1"/>
        <end position="36"/>
    </location>
</feature>
<name>A0ABW0SNH1_9GAMM</name>
<feature type="chain" id="PRO_5046164133" description="DUF3828 domain-containing protein" evidence="1">
    <location>
        <begin position="37"/>
        <end position="310"/>
    </location>
</feature>
<proteinExistence type="predicted"/>
<keyword evidence="3" id="KW-1185">Reference proteome</keyword>
<gene>
    <name evidence="2" type="ORF">ACFPN1_10300</name>
</gene>